<dbReference type="RefSeq" id="WP_086090355.1">
    <property type="nucleotide sequence ID" value="NZ_CP021112.1"/>
</dbReference>
<feature type="transmembrane region" description="Helical" evidence="7">
    <location>
        <begin position="216"/>
        <end position="237"/>
    </location>
</feature>
<feature type="transmembrane region" description="Helical" evidence="7">
    <location>
        <begin position="53"/>
        <end position="71"/>
    </location>
</feature>
<comment type="subcellular location">
    <subcellularLocation>
        <location evidence="1 7">Cell inner membrane</location>
        <topology evidence="1 7">Multi-pass membrane protein</topology>
    </subcellularLocation>
</comment>
<organism evidence="8 9">
    <name type="scientific">Pseudorhodoplanes sinuspersici</name>
    <dbReference type="NCBI Taxonomy" id="1235591"/>
    <lineage>
        <taxon>Bacteria</taxon>
        <taxon>Pseudomonadati</taxon>
        <taxon>Pseudomonadota</taxon>
        <taxon>Alphaproteobacteria</taxon>
        <taxon>Hyphomicrobiales</taxon>
        <taxon>Pseudorhodoplanes</taxon>
    </lineage>
</organism>
<comment type="similarity">
    <text evidence="7">Belongs to the TRAP transporter large permease family.</text>
</comment>
<feature type="transmembrane region" description="Helical" evidence="7">
    <location>
        <begin position="7"/>
        <end position="33"/>
    </location>
</feature>
<dbReference type="PIRSF" id="PIRSF006066">
    <property type="entry name" value="HI0050"/>
    <property type="match status" value="1"/>
</dbReference>
<dbReference type="NCBIfam" id="TIGR00786">
    <property type="entry name" value="dctM"/>
    <property type="match status" value="1"/>
</dbReference>
<dbReference type="PANTHER" id="PTHR33362">
    <property type="entry name" value="SIALIC ACID TRAP TRANSPORTER PERMEASE PROTEIN SIAT-RELATED"/>
    <property type="match status" value="1"/>
</dbReference>
<sequence length="430" mass="45732">MSTSFIALLVVFVVAAALRLSIVLSMFAAGIVYLWVSKQDIGLLVDQTLNTTLTLNVLLAVPLFILTANIMNASTISERLWTFANTIVGRLPGGHGHVTVVTNLIMSSMTGSAASDAAGAGMVAIRMMRKQGGYPGGLAVAVASAAALLGPLIPPSIPMVLYALISGASIGALFLAGIVPGLLMAVSISILILLIARRRKLPRGEPVPLRQWPTAFGQAFVPLTLPAVLLGGIWGGVFTPTEAAAVAALWAMIIGGLWYRSLSIKTLVEAFQESSRQSAIVMLLLISSFIVNFAITNEGIGDSLSRWIAGLNLSPLAFLLLVNVMFLVLGTVLDSAVMLLVFVPVLLPTVKALGIDLVHFGVVVIVNFMIAIISPPYGLILFIMSSLTKVPMREINREIWQFCVPLSIVLLILIAFPQITLFVPHMFGLK</sequence>
<feature type="transmembrane region" description="Helical" evidence="7">
    <location>
        <begin position="360"/>
        <end position="387"/>
    </location>
</feature>
<reference evidence="8 9" key="1">
    <citation type="submission" date="2017-05" db="EMBL/GenBank/DDBJ databases">
        <title>Full genome sequence of Pseudorhodoplanes sinuspersici.</title>
        <authorList>
            <person name="Dastgheib S.M.M."/>
            <person name="Shavandi M."/>
            <person name="Tirandaz H."/>
        </authorList>
    </citation>
    <scope>NUCLEOTIDE SEQUENCE [LARGE SCALE GENOMIC DNA]</scope>
    <source>
        <strain evidence="8 9">RIPI110</strain>
    </source>
</reference>
<dbReference type="Proteomes" id="UP000194137">
    <property type="component" value="Chromosome"/>
</dbReference>
<feature type="transmembrane region" description="Helical" evidence="7">
    <location>
        <begin position="307"/>
        <end position="329"/>
    </location>
</feature>
<keyword evidence="4 7" id="KW-0812">Transmembrane</keyword>
<feature type="transmembrane region" description="Helical" evidence="7">
    <location>
        <begin position="132"/>
        <end position="153"/>
    </location>
</feature>
<evidence type="ECO:0000256" key="6">
    <source>
        <dbReference type="ARBA" id="ARBA00023136"/>
    </source>
</evidence>
<evidence type="ECO:0000256" key="7">
    <source>
        <dbReference type="RuleBase" id="RU369079"/>
    </source>
</evidence>
<dbReference type="Pfam" id="PF06808">
    <property type="entry name" value="DctM"/>
    <property type="match status" value="1"/>
</dbReference>
<keyword evidence="3 7" id="KW-0997">Cell inner membrane</keyword>
<dbReference type="OrthoDB" id="9790209at2"/>
<protein>
    <recommendedName>
        <fullName evidence="7">TRAP transporter large permease protein</fullName>
    </recommendedName>
</protein>
<keyword evidence="6 7" id="KW-0472">Membrane</keyword>
<feature type="transmembrane region" description="Helical" evidence="7">
    <location>
        <begin position="399"/>
        <end position="423"/>
    </location>
</feature>
<comment type="subunit">
    <text evidence="7">The complex comprises the extracytoplasmic solute receptor protein and the two transmembrane proteins.</text>
</comment>
<feature type="transmembrane region" description="Helical" evidence="7">
    <location>
        <begin position="279"/>
        <end position="295"/>
    </location>
</feature>
<keyword evidence="2" id="KW-1003">Cell membrane</keyword>
<keyword evidence="9" id="KW-1185">Reference proteome</keyword>
<keyword evidence="5 7" id="KW-1133">Transmembrane helix</keyword>
<feature type="transmembrane region" description="Helical" evidence="7">
    <location>
        <begin position="336"/>
        <end position="354"/>
    </location>
</feature>
<keyword evidence="7" id="KW-0813">Transport</keyword>
<evidence type="ECO:0000256" key="1">
    <source>
        <dbReference type="ARBA" id="ARBA00004429"/>
    </source>
</evidence>
<accession>A0A1W6ZX48</accession>
<evidence type="ECO:0000256" key="4">
    <source>
        <dbReference type="ARBA" id="ARBA00022692"/>
    </source>
</evidence>
<dbReference type="STRING" id="1235591.CAK95_24820"/>
<dbReference type="AlphaFoldDB" id="A0A1W6ZX48"/>
<proteinExistence type="inferred from homology"/>
<dbReference type="InterPro" id="IPR004681">
    <property type="entry name" value="TRAP_DctM"/>
</dbReference>
<dbReference type="GO" id="GO:0022857">
    <property type="term" value="F:transmembrane transporter activity"/>
    <property type="evidence" value="ECO:0007669"/>
    <property type="project" value="UniProtKB-UniRule"/>
</dbReference>
<evidence type="ECO:0000313" key="8">
    <source>
        <dbReference type="EMBL" id="ARQ01962.1"/>
    </source>
</evidence>
<feature type="transmembrane region" description="Helical" evidence="7">
    <location>
        <begin position="173"/>
        <end position="195"/>
    </location>
</feature>
<evidence type="ECO:0000256" key="5">
    <source>
        <dbReference type="ARBA" id="ARBA00022989"/>
    </source>
</evidence>
<evidence type="ECO:0000256" key="2">
    <source>
        <dbReference type="ARBA" id="ARBA00022475"/>
    </source>
</evidence>
<dbReference type="GO" id="GO:0005886">
    <property type="term" value="C:plasma membrane"/>
    <property type="evidence" value="ECO:0007669"/>
    <property type="project" value="UniProtKB-SubCell"/>
</dbReference>
<evidence type="ECO:0000313" key="9">
    <source>
        <dbReference type="Proteomes" id="UP000194137"/>
    </source>
</evidence>
<name>A0A1W6ZX48_9HYPH</name>
<gene>
    <name evidence="8" type="ORF">CAK95_24820</name>
</gene>
<dbReference type="KEGG" id="psin:CAK95_24820"/>
<evidence type="ECO:0000256" key="3">
    <source>
        <dbReference type="ARBA" id="ARBA00022519"/>
    </source>
</evidence>
<dbReference type="EMBL" id="CP021112">
    <property type="protein sequence ID" value="ARQ01962.1"/>
    <property type="molecule type" value="Genomic_DNA"/>
</dbReference>
<comment type="function">
    <text evidence="7">Part of the tripartite ATP-independent periplasmic (TRAP) transport system.</text>
</comment>
<dbReference type="InterPro" id="IPR010656">
    <property type="entry name" value="DctM"/>
</dbReference>
<feature type="transmembrane region" description="Helical" evidence="7">
    <location>
        <begin position="243"/>
        <end position="259"/>
    </location>
</feature>